<evidence type="ECO:0000313" key="12">
    <source>
        <dbReference type="Proteomes" id="UP001623591"/>
    </source>
</evidence>
<comment type="caution">
    <text evidence="8">Lacks conserved residue(s) required for the propagation of feature annotation.</text>
</comment>
<organism evidence="11 12">
    <name type="scientific">Candidatus Clostridium stratigraminis</name>
    <dbReference type="NCBI Taxonomy" id="3381661"/>
    <lineage>
        <taxon>Bacteria</taxon>
        <taxon>Bacillati</taxon>
        <taxon>Bacillota</taxon>
        <taxon>Clostridia</taxon>
        <taxon>Eubacteriales</taxon>
        <taxon>Clostridiaceae</taxon>
        <taxon>Clostridium</taxon>
    </lineage>
</organism>
<dbReference type="SUPFAM" id="SSF51735">
    <property type="entry name" value="NAD(P)-binding Rossmann-fold domains"/>
    <property type="match status" value="1"/>
</dbReference>
<dbReference type="PANTHER" id="PTHR21089">
    <property type="entry name" value="SHIKIMATE DEHYDROGENASE"/>
    <property type="match status" value="1"/>
</dbReference>
<dbReference type="EMBL" id="JBJHZZ010000004">
    <property type="protein sequence ID" value="MFL0247079.1"/>
    <property type="molecule type" value="Genomic_DNA"/>
</dbReference>
<feature type="domain" description="Shikimate dehydrogenase substrate binding N-terminal" evidence="10">
    <location>
        <begin position="6"/>
        <end position="88"/>
    </location>
</feature>
<keyword evidence="12" id="KW-1185">Reference proteome</keyword>
<dbReference type="InterPro" id="IPR022893">
    <property type="entry name" value="Shikimate_DH_fam"/>
</dbReference>
<feature type="binding site" evidence="8">
    <location>
        <position position="241"/>
    </location>
    <ligand>
        <name>shikimate</name>
        <dbReference type="ChEBI" id="CHEBI:36208"/>
    </ligand>
</feature>
<feature type="binding site" evidence="8">
    <location>
        <position position="211"/>
    </location>
    <ligand>
        <name>NADP(+)</name>
        <dbReference type="ChEBI" id="CHEBI:58349"/>
    </ligand>
</feature>
<dbReference type="Proteomes" id="UP001623591">
    <property type="component" value="Unassembled WGS sequence"/>
</dbReference>
<dbReference type="InterPro" id="IPR006151">
    <property type="entry name" value="Shikm_DH/Glu-tRNA_Rdtase"/>
</dbReference>
<evidence type="ECO:0000313" key="11">
    <source>
        <dbReference type="EMBL" id="MFL0247079.1"/>
    </source>
</evidence>
<evidence type="ECO:0000256" key="7">
    <source>
        <dbReference type="ARBA" id="ARBA00049442"/>
    </source>
</evidence>
<comment type="similarity">
    <text evidence="8">Belongs to the shikimate dehydrogenase family.</text>
</comment>
<dbReference type="InterPro" id="IPR011342">
    <property type="entry name" value="Shikimate_DH"/>
</dbReference>
<dbReference type="InterPro" id="IPR036291">
    <property type="entry name" value="NAD(P)-bd_dom_sf"/>
</dbReference>
<evidence type="ECO:0000256" key="2">
    <source>
        <dbReference type="ARBA" id="ARBA00012962"/>
    </source>
</evidence>
<feature type="active site" description="Proton acceptor" evidence="8">
    <location>
        <position position="65"/>
    </location>
</feature>
<dbReference type="Gene3D" id="3.40.50.720">
    <property type="entry name" value="NAD(P)-binding Rossmann-like Domain"/>
    <property type="match status" value="1"/>
</dbReference>
<protein>
    <recommendedName>
        <fullName evidence="2 8">Shikimate dehydrogenase (NADP(+))</fullName>
        <shortName evidence="8">SDH</shortName>
        <ecNumber evidence="2 8">1.1.1.25</ecNumber>
    </recommendedName>
</protein>
<feature type="binding site" evidence="8">
    <location>
        <begin position="14"/>
        <end position="16"/>
    </location>
    <ligand>
        <name>shikimate</name>
        <dbReference type="ChEBI" id="CHEBI:36208"/>
    </ligand>
</feature>
<dbReference type="RefSeq" id="WP_406769527.1">
    <property type="nucleotide sequence ID" value="NZ_JBJHZZ010000004.1"/>
</dbReference>
<gene>
    <name evidence="8 11" type="primary">aroE</name>
    <name evidence="11" type="ORF">ACJDUG_08850</name>
</gene>
<evidence type="ECO:0000259" key="10">
    <source>
        <dbReference type="Pfam" id="PF08501"/>
    </source>
</evidence>
<dbReference type="CDD" id="cd01065">
    <property type="entry name" value="NAD_bind_Shikimate_DH"/>
    <property type="match status" value="1"/>
</dbReference>
<dbReference type="GO" id="GO:0004764">
    <property type="term" value="F:shikimate 3-dehydrogenase (NADP+) activity"/>
    <property type="evidence" value="ECO:0007669"/>
    <property type="project" value="UniProtKB-EC"/>
</dbReference>
<evidence type="ECO:0000256" key="5">
    <source>
        <dbReference type="ARBA" id="ARBA00023002"/>
    </source>
</evidence>
<keyword evidence="5 8" id="KW-0560">Oxidoreductase</keyword>
<dbReference type="InterPro" id="IPR013708">
    <property type="entry name" value="Shikimate_DH-bd_N"/>
</dbReference>
<evidence type="ECO:0000259" key="9">
    <source>
        <dbReference type="Pfam" id="PF01488"/>
    </source>
</evidence>
<evidence type="ECO:0000256" key="4">
    <source>
        <dbReference type="ARBA" id="ARBA00022857"/>
    </source>
</evidence>
<feature type="binding site" evidence="8">
    <location>
        <position position="61"/>
    </location>
    <ligand>
        <name>shikimate</name>
        <dbReference type="ChEBI" id="CHEBI:36208"/>
    </ligand>
</feature>
<comment type="pathway">
    <text evidence="1 8">Metabolic intermediate biosynthesis; chorismate biosynthesis; chorismate from D-erythrose 4-phosphate and phosphoenolpyruvate: step 4/7.</text>
</comment>
<feature type="domain" description="Quinate/shikimate 5-dehydrogenase/glutamyl-tRNA reductase" evidence="9">
    <location>
        <begin position="116"/>
        <end position="184"/>
    </location>
</feature>
<dbReference type="PANTHER" id="PTHR21089:SF1">
    <property type="entry name" value="BIFUNCTIONAL 3-DEHYDROQUINATE DEHYDRATASE_SHIKIMATE DEHYDROGENASE, CHLOROPLASTIC"/>
    <property type="match status" value="1"/>
</dbReference>
<keyword evidence="4 8" id="KW-0521">NADP</keyword>
<proteinExistence type="inferred from homology"/>
<keyword evidence="6 8" id="KW-0057">Aromatic amino acid biosynthesis</keyword>
<comment type="caution">
    <text evidence="11">The sequence shown here is derived from an EMBL/GenBank/DDBJ whole genome shotgun (WGS) entry which is preliminary data.</text>
</comment>
<dbReference type="InterPro" id="IPR046346">
    <property type="entry name" value="Aminoacid_DH-like_N_sf"/>
</dbReference>
<feature type="binding site" evidence="8">
    <location>
        <position position="86"/>
    </location>
    <ligand>
        <name>shikimate</name>
        <dbReference type="ChEBI" id="CHEBI:36208"/>
    </ligand>
</feature>
<evidence type="ECO:0000256" key="1">
    <source>
        <dbReference type="ARBA" id="ARBA00004871"/>
    </source>
</evidence>
<dbReference type="Pfam" id="PF01488">
    <property type="entry name" value="Shikimate_DH"/>
    <property type="match status" value="1"/>
</dbReference>
<evidence type="ECO:0000256" key="6">
    <source>
        <dbReference type="ARBA" id="ARBA00023141"/>
    </source>
</evidence>
<dbReference type="EC" id="1.1.1.25" evidence="2 8"/>
<dbReference type="SUPFAM" id="SSF53223">
    <property type="entry name" value="Aminoacid dehydrogenase-like, N-terminal domain"/>
    <property type="match status" value="1"/>
</dbReference>
<evidence type="ECO:0000256" key="3">
    <source>
        <dbReference type="ARBA" id="ARBA00022605"/>
    </source>
</evidence>
<accession>A0ABW8T7N4</accession>
<dbReference type="Pfam" id="PF08501">
    <property type="entry name" value="Shikimate_dh_N"/>
    <property type="match status" value="1"/>
</dbReference>
<dbReference type="Gene3D" id="3.40.50.10860">
    <property type="entry name" value="Leucine Dehydrogenase, chain A, domain 1"/>
    <property type="match status" value="1"/>
</dbReference>
<dbReference type="NCBIfam" id="TIGR00507">
    <property type="entry name" value="aroE"/>
    <property type="match status" value="1"/>
</dbReference>
<comment type="function">
    <text evidence="8">Involved in the biosynthesis of the chorismate, which leads to the biosynthesis of aromatic amino acids. Catalyzes the reversible NADPH linked reduction of 3-dehydroshikimate (DHSA) to yield shikimate (SA).</text>
</comment>
<dbReference type="HAMAP" id="MF_00222">
    <property type="entry name" value="Shikimate_DH_AroE"/>
    <property type="match status" value="1"/>
</dbReference>
<name>A0ABW8T7N4_9CLOT</name>
<comment type="subunit">
    <text evidence="8">Homodimer.</text>
</comment>
<feature type="binding site" evidence="8">
    <location>
        <position position="101"/>
    </location>
    <ligand>
        <name>shikimate</name>
        <dbReference type="ChEBI" id="CHEBI:36208"/>
    </ligand>
</feature>
<keyword evidence="3 8" id="KW-0028">Amino-acid biosynthesis</keyword>
<feature type="binding site" evidence="8">
    <location>
        <position position="234"/>
    </location>
    <ligand>
        <name>NADP(+)</name>
        <dbReference type="ChEBI" id="CHEBI:58349"/>
    </ligand>
</feature>
<feature type="binding site" evidence="8">
    <location>
        <position position="213"/>
    </location>
    <ligand>
        <name>shikimate</name>
        <dbReference type="ChEBI" id="CHEBI:36208"/>
    </ligand>
</feature>
<evidence type="ECO:0000256" key="8">
    <source>
        <dbReference type="HAMAP-Rule" id="MF_00222"/>
    </source>
</evidence>
<sequence>MKICGLLGQNISYSKSPEIHSEYYKHKGYGLRYKIFDLDEKEIGEFINNLRNSNIIGFNVTIPYKEEIIKYLDTVTYPANKINAVNTVLVTEDKLVGYNTDYSGFMKSLKVNSLNIGNGKALIIGAGGAAKAVYHGLIDLNCKDVEILTRSVNKAAVYFEDHCKIFSYDSIKDLSKYNIIINCTPLGSKNHINILPIEVDTIKANCIAYDLVYNPTQTRFMYEAKKRGAIVLNGKAMLKFQAYEAADIWADYLYGGYKHETY</sequence>
<feature type="binding site" evidence="8">
    <location>
        <begin position="125"/>
        <end position="129"/>
    </location>
    <ligand>
        <name>NADP(+)</name>
        <dbReference type="ChEBI" id="CHEBI:58349"/>
    </ligand>
</feature>
<reference evidence="11 12" key="1">
    <citation type="submission" date="2024-11" db="EMBL/GenBank/DDBJ databases">
        <authorList>
            <person name="Heng Y.C."/>
            <person name="Lim A.C.H."/>
            <person name="Lee J.K.Y."/>
            <person name="Kittelmann S."/>
        </authorList>
    </citation>
    <scope>NUCLEOTIDE SEQUENCE [LARGE SCALE GENOMIC DNA]</scope>
    <source>
        <strain evidence="11 12">WILCCON 0185</strain>
    </source>
</reference>
<comment type="catalytic activity">
    <reaction evidence="7 8">
        <text>shikimate + NADP(+) = 3-dehydroshikimate + NADPH + H(+)</text>
        <dbReference type="Rhea" id="RHEA:17737"/>
        <dbReference type="ChEBI" id="CHEBI:15378"/>
        <dbReference type="ChEBI" id="CHEBI:16630"/>
        <dbReference type="ChEBI" id="CHEBI:36208"/>
        <dbReference type="ChEBI" id="CHEBI:57783"/>
        <dbReference type="ChEBI" id="CHEBI:58349"/>
        <dbReference type="EC" id="1.1.1.25"/>
    </reaction>
</comment>